<gene>
    <name evidence="1" type="ORF">PIB30_058815</name>
</gene>
<protein>
    <submittedName>
        <fullName evidence="1">Uncharacterized protein</fullName>
    </submittedName>
</protein>
<comment type="caution">
    <text evidence="1">The sequence shown here is derived from an EMBL/GenBank/DDBJ whole genome shotgun (WGS) entry which is preliminary data.</text>
</comment>
<proteinExistence type="predicted"/>
<reference evidence="1 2" key="1">
    <citation type="journal article" date="2023" name="Plants (Basel)">
        <title>Bridging the Gap: Combining Genomics and Transcriptomics Approaches to Understand Stylosanthes scabra, an Orphan Legume from the Brazilian Caatinga.</title>
        <authorList>
            <person name="Ferreira-Neto J.R.C."/>
            <person name="da Silva M.D."/>
            <person name="Binneck E."/>
            <person name="de Melo N.F."/>
            <person name="da Silva R.H."/>
            <person name="de Melo A.L.T.M."/>
            <person name="Pandolfi V."/>
            <person name="Bustamante F.O."/>
            <person name="Brasileiro-Vidal A.C."/>
            <person name="Benko-Iseppon A.M."/>
        </authorList>
    </citation>
    <scope>NUCLEOTIDE SEQUENCE [LARGE SCALE GENOMIC DNA]</scope>
    <source>
        <tissue evidence="1">Leaves</tissue>
    </source>
</reference>
<keyword evidence="2" id="KW-1185">Reference proteome</keyword>
<dbReference type="EMBL" id="JASCZI010030707">
    <property type="protein sequence ID" value="MED6124428.1"/>
    <property type="molecule type" value="Genomic_DNA"/>
</dbReference>
<evidence type="ECO:0000313" key="1">
    <source>
        <dbReference type="EMBL" id="MED6124428.1"/>
    </source>
</evidence>
<evidence type="ECO:0000313" key="2">
    <source>
        <dbReference type="Proteomes" id="UP001341840"/>
    </source>
</evidence>
<dbReference type="Proteomes" id="UP001341840">
    <property type="component" value="Unassembled WGS sequence"/>
</dbReference>
<accession>A0ABU6RKX9</accession>
<name>A0ABU6RKX9_9FABA</name>
<organism evidence="1 2">
    <name type="scientific">Stylosanthes scabra</name>
    <dbReference type="NCBI Taxonomy" id="79078"/>
    <lineage>
        <taxon>Eukaryota</taxon>
        <taxon>Viridiplantae</taxon>
        <taxon>Streptophyta</taxon>
        <taxon>Embryophyta</taxon>
        <taxon>Tracheophyta</taxon>
        <taxon>Spermatophyta</taxon>
        <taxon>Magnoliopsida</taxon>
        <taxon>eudicotyledons</taxon>
        <taxon>Gunneridae</taxon>
        <taxon>Pentapetalae</taxon>
        <taxon>rosids</taxon>
        <taxon>fabids</taxon>
        <taxon>Fabales</taxon>
        <taxon>Fabaceae</taxon>
        <taxon>Papilionoideae</taxon>
        <taxon>50 kb inversion clade</taxon>
        <taxon>dalbergioids sensu lato</taxon>
        <taxon>Dalbergieae</taxon>
        <taxon>Pterocarpus clade</taxon>
        <taxon>Stylosanthes</taxon>
    </lineage>
</organism>
<sequence>MNINIKVDEPVLAAAIGLPDNVNLLLEQTFIVLRVHKRIMSLAQESRWIENWGSEIRYLHFLHTHLLRISSLTGNRRRIFSSRSMFPNTASADSCLCIIDDETKEKYGDQTWCALRREENEAADVMEKEWGKTSITSGPKAQSP</sequence>